<dbReference type="EMBL" id="JBHRYJ010000004">
    <property type="protein sequence ID" value="MFC3677353.1"/>
    <property type="molecule type" value="Genomic_DNA"/>
</dbReference>
<reference evidence="3" key="1">
    <citation type="journal article" date="2019" name="Int. J. Syst. Evol. Microbiol.">
        <title>The Global Catalogue of Microorganisms (GCM) 10K type strain sequencing project: providing services to taxonomists for standard genome sequencing and annotation.</title>
        <authorList>
            <consortium name="The Broad Institute Genomics Platform"/>
            <consortium name="The Broad Institute Genome Sequencing Center for Infectious Disease"/>
            <person name="Wu L."/>
            <person name="Ma J."/>
        </authorList>
    </citation>
    <scope>NUCLEOTIDE SEQUENCE [LARGE SCALE GENOMIC DNA]</scope>
    <source>
        <strain evidence="3">KCTC 42182</strain>
    </source>
</reference>
<name>A0ABV7VMJ2_9PROT</name>
<keyword evidence="3" id="KW-1185">Reference proteome</keyword>
<organism evidence="2 3">
    <name type="scientific">Ferrovibrio xuzhouensis</name>
    <dbReference type="NCBI Taxonomy" id="1576914"/>
    <lineage>
        <taxon>Bacteria</taxon>
        <taxon>Pseudomonadati</taxon>
        <taxon>Pseudomonadota</taxon>
        <taxon>Alphaproteobacteria</taxon>
        <taxon>Rhodospirillales</taxon>
        <taxon>Rhodospirillaceae</taxon>
        <taxon>Ferrovibrio</taxon>
    </lineage>
</organism>
<evidence type="ECO:0000313" key="2">
    <source>
        <dbReference type="EMBL" id="MFC3677353.1"/>
    </source>
</evidence>
<dbReference type="Pfam" id="PF21839">
    <property type="entry name" value="DUF6898"/>
    <property type="match status" value="1"/>
</dbReference>
<comment type="caution">
    <text evidence="2">The sequence shown here is derived from an EMBL/GenBank/DDBJ whole genome shotgun (WGS) entry which is preliminary data.</text>
</comment>
<evidence type="ECO:0000313" key="3">
    <source>
        <dbReference type="Proteomes" id="UP001595711"/>
    </source>
</evidence>
<accession>A0ABV7VMJ2</accession>
<protein>
    <submittedName>
        <fullName evidence="2">DUF6898 family protein</fullName>
    </submittedName>
</protein>
<dbReference type="RefSeq" id="WP_379728893.1">
    <property type="nucleotide sequence ID" value="NZ_JBHRYJ010000004.1"/>
</dbReference>
<dbReference type="InterPro" id="IPR054193">
    <property type="entry name" value="DUF6898"/>
</dbReference>
<dbReference type="Proteomes" id="UP001595711">
    <property type="component" value="Unassembled WGS sequence"/>
</dbReference>
<gene>
    <name evidence="2" type="ORF">ACFOOQ_17500</name>
</gene>
<proteinExistence type="predicted"/>
<feature type="domain" description="DUF6898" evidence="1">
    <location>
        <begin position="10"/>
        <end position="64"/>
    </location>
</feature>
<evidence type="ECO:0000259" key="1">
    <source>
        <dbReference type="Pfam" id="PF21839"/>
    </source>
</evidence>
<sequence>MSRATDSGDGDAIVEFRRIGAALKVVAIDPATGTEVSMVGDPRLSRQELARLAVRKLQYVLNKQQQGQ</sequence>